<reference evidence="2 3" key="1">
    <citation type="submission" date="2014-04" db="EMBL/GenBank/DDBJ databases">
        <title>The Genome Sequence of Thermoanaerobaculum aquaticum MP-01, The First Cultivated Group 23 Acidobacterium.</title>
        <authorList>
            <person name="Stamps B.W."/>
            <person name="Losey N.A."/>
            <person name="Lawson P.A."/>
            <person name="Stevenson B.S."/>
        </authorList>
    </citation>
    <scope>NUCLEOTIDE SEQUENCE [LARGE SCALE GENOMIC DNA]</scope>
    <source>
        <strain evidence="2 3">MP-01</strain>
    </source>
</reference>
<gene>
    <name evidence="2" type="ORF">EG19_03730</name>
</gene>
<comment type="caution">
    <text evidence="2">The sequence shown here is derived from an EMBL/GenBank/DDBJ whole genome shotgun (WGS) entry which is preliminary data.</text>
</comment>
<name>A0A062XQR4_9BACT</name>
<feature type="signal peptide" evidence="1">
    <location>
        <begin position="1"/>
        <end position="19"/>
    </location>
</feature>
<keyword evidence="3" id="KW-1185">Reference proteome</keyword>
<dbReference type="Proteomes" id="UP000027284">
    <property type="component" value="Unassembled WGS sequence"/>
</dbReference>
<feature type="chain" id="PRO_5001620716" evidence="1">
    <location>
        <begin position="20"/>
        <end position="148"/>
    </location>
</feature>
<evidence type="ECO:0000256" key="1">
    <source>
        <dbReference type="SAM" id="SignalP"/>
    </source>
</evidence>
<sequence length="148" mass="16223">MARLIAGAALAVLLLPALAWSQGKALATAETNWKATAELYECKRKQGVLTVKVRFKATADTKIELPHNQTYVVDVGAGKQYEILRDSDKNAIATRSEHYGDRALVYLKSGETFTAWWKFPAPPASTTQVTVSLPGCEPFEDVPISDVR</sequence>
<dbReference type="AlphaFoldDB" id="A0A062XQR4"/>
<accession>A0A062XQR4</accession>
<evidence type="ECO:0000313" key="3">
    <source>
        <dbReference type="Proteomes" id="UP000027284"/>
    </source>
</evidence>
<organism evidence="2 3">
    <name type="scientific">Thermoanaerobaculum aquaticum</name>
    <dbReference type="NCBI Taxonomy" id="1312852"/>
    <lineage>
        <taxon>Bacteria</taxon>
        <taxon>Pseudomonadati</taxon>
        <taxon>Acidobacteriota</taxon>
        <taxon>Thermoanaerobaculia</taxon>
        <taxon>Thermoanaerobaculales</taxon>
        <taxon>Thermoanaerobaculaceae</taxon>
        <taxon>Thermoanaerobaculum</taxon>
    </lineage>
</organism>
<dbReference type="RefSeq" id="WP_038046288.1">
    <property type="nucleotide sequence ID" value="NZ_JMFG01000002.1"/>
</dbReference>
<dbReference type="EMBL" id="JMFG01000002">
    <property type="protein sequence ID" value="KDA54922.1"/>
    <property type="molecule type" value="Genomic_DNA"/>
</dbReference>
<dbReference type="STRING" id="1312852.EG19_03730"/>
<evidence type="ECO:0000313" key="2">
    <source>
        <dbReference type="EMBL" id="KDA54922.1"/>
    </source>
</evidence>
<protein>
    <submittedName>
        <fullName evidence="2">Uncharacterized protein</fullName>
    </submittedName>
</protein>
<proteinExistence type="predicted"/>
<keyword evidence="1" id="KW-0732">Signal</keyword>
<dbReference type="OrthoDB" id="7448083at2"/>